<name>A0AAN4ZAD8_9BILA</name>
<evidence type="ECO:0000256" key="1">
    <source>
        <dbReference type="ARBA" id="ARBA00021994"/>
    </source>
</evidence>
<reference evidence="5" key="1">
    <citation type="submission" date="2022-10" db="EMBL/GenBank/DDBJ databases">
        <title>Genome assembly of Pristionchus species.</title>
        <authorList>
            <person name="Yoshida K."/>
            <person name="Sommer R.J."/>
        </authorList>
    </citation>
    <scope>NUCLEOTIDE SEQUENCE [LARGE SCALE GENOMIC DNA]</scope>
    <source>
        <strain evidence="5">RS5460</strain>
    </source>
</reference>
<dbReference type="GO" id="GO:0005634">
    <property type="term" value="C:nucleus"/>
    <property type="evidence" value="ECO:0007669"/>
    <property type="project" value="TreeGrafter"/>
</dbReference>
<proteinExistence type="predicted"/>
<dbReference type="PANTHER" id="PTHR20835">
    <property type="entry name" value="E3 UBIQUITIN-PROTEIN LIGASE PPP1R11-RELATED"/>
    <property type="match status" value="1"/>
</dbReference>
<comment type="caution">
    <text evidence="4">The sequence shown here is derived from an EMBL/GenBank/DDBJ whole genome shotgun (WGS) entry which is preliminary data.</text>
</comment>
<dbReference type="EMBL" id="BTRK01000002">
    <property type="protein sequence ID" value="GMR36044.1"/>
    <property type="molecule type" value="Genomic_DNA"/>
</dbReference>
<keyword evidence="5" id="KW-1185">Reference proteome</keyword>
<evidence type="ECO:0000313" key="5">
    <source>
        <dbReference type="Proteomes" id="UP001328107"/>
    </source>
</evidence>
<dbReference type="AlphaFoldDB" id="A0AAN4ZAD8"/>
<protein>
    <recommendedName>
        <fullName evidence="1">E3 ubiquitin-protein ligase PPP1R11</fullName>
    </recommendedName>
    <alternativeName>
        <fullName evidence="2">Protein phosphatase 1 regulatory subunit 11</fullName>
    </alternativeName>
</protein>
<sequence length="105" mass="11608">MSQSTRDAASTSTVTATKTEEKREETLTLHLTTSAPPTGPRVSWASETVDNEGMGKRKSKCCCIYKKKRAWNDDASSDESDCETGSCRGHVEKRLENHHHDHGEG</sequence>
<dbReference type="PANTHER" id="PTHR20835:SF0">
    <property type="entry name" value="E3 UBIQUITIN-PROTEIN LIGASE PPP1R11"/>
    <property type="match status" value="1"/>
</dbReference>
<feature type="compositionally biased region" description="Low complexity" evidence="3">
    <location>
        <begin position="1"/>
        <end position="17"/>
    </location>
</feature>
<dbReference type="Pfam" id="PF07491">
    <property type="entry name" value="PPI_Ypi1"/>
    <property type="match status" value="1"/>
</dbReference>
<dbReference type="Proteomes" id="UP001328107">
    <property type="component" value="Unassembled WGS sequence"/>
</dbReference>
<evidence type="ECO:0000313" key="4">
    <source>
        <dbReference type="EMBL" id="GMR36044.1"/>
    </source>
</evidence>
<dbReference type="GO" id="GO:0008157">
    <property type="term" value="F:protein phosphatase 1 binding"/>
    <property type="evidence" value="ECO:0007669"/>
    <property type="project" value="TreeGrafter"/>
</dbReference>
<evidence type="ECO:0000256" key="2">
    <source>
        <dbReference type="ARBA" id="ARBA00031039"/>
    </source>
</evidence>
<gene>
    <name evidence="4" type="ORF">PMAYCL1PPCAC_06239</name>
</gene>
<feature type="compositionally biased region" description="Basic and acidic residues" evidence="3">
    <location>
        <begin position="18"/>
        <end position="27"/>
    </location>
</feature>
<organism evidence="4 5">
    <name type="scientific">Pristionchus mayeri</name>
    <dbReference type="NCBI Taxonomy" id="1317129"/>
    <lineage>
        <taxon>Eukaryota</taxon>
        <taxon>Metazoa</taxon>
        <taxon>Ecdysozoa</taxon>
        <taxon>Nematoda</taxon>
        <taxon>Chromadorea</taxon>
        <taxon>Rhabditida</taxon>
        <taxon>Rhabditina</taxon>
        <taxon>Diplogasteromorpha</taxon>
        <taxon>Diplogasteroidea</taxon>
        <taxon>Neodiplogasteridae</taxon>
        <taxon>Pristionchus</taxon>
    </lineage>
</organism>
<feature type="non-terminal residue" evidence="4">
    <location>
        <position position="105"/>
    </location>
</feature>
<dbReference type="GO" id="GO:0004865">
    <property type="term" value="F:protein serine/threonine phosphatase inhibitor activity"/>
    <property type="evidence" value="ECO:0007669"/>
    <property type="project" value="InterPro"/>
</dbReference>
<evidence type="ECO:0000256" key="3">
    <source>
        <dbReference type="SAM" id="MobiDB-lite"/>
    </source>
</evidence>
<accession>A0AAN4ZAD8</accession>
<feature type="region of interest" description="Disordered" evidence="3">
    <location>
        <begin position="1"/>
        <end position="54"/>
    </location>
</feature>
<dbReference type="InterPro" id="IPR011107">
    <property type="entry name" value="PPI_Ypi1"/>
</dbReference>